<organism evidence="1">
    <name type="scientific">Marinomonas sp. (strain MWYL1)</name>
    <dbReference type="NCBI Taxonomy" id="400668"/>
    <lineage>
        <taxon>Bacteria</taxon>
        <taxon>Pseudomonadati</taxon>
        <taxon>Pseudomonadota</taxon>
        <taxon>Gammaproteobacteria</taxon>
        <taxon>Oceanospirillales</taxon>
        <taxon>Oceanospirillaceae</taxon>
        <taxon>Marinomonas</taxon>
    </lineage>
</organism>
<proteinExistence type="predicted"/>
<evidence type="ECO:0000313" key="1">
    <source>
        <dbReference type="EMBL" id="ABR72215.1"/>
    </source>
</evidence>
<name>A6W0I6_MARMS</name>
<dbReference type="SUPFAM" id="SSF142906">
    <property type="entry name" value="YjbR-like"/>
    <property type="match status" value="1"/>
</dbReference>
<accession>A6W0I6</accession>
<reference evidence="1" key="1">
    <citation type="submission" date="2007-06" db="EMBL/GenBank/DDBJ databases">
        <title>Complete sequence of Marinomonas sp. MWYL1.</title>
        <authorList>
            <consortium name="US DOE Joint Genome Institute"/>
            <person name="Copeland A."/>
            <person name="Lucas S."/>
            <person name="Lapidus A."/>
            <person name="Barry K."/>
            <person name="Glavina del Rio T."/>
            <person name="Dalin E."/>
            <person name="Tice H."/>
            <person name="Pitluck S."/>
            <person name="Kiss H."/>
            <person name="Brettin T."/>
            <person name="Bruce D."/>
            <person name="Detter J.C."/>
            <person name="Han C."/>
            <person name="Schmutz J."/>
            <person name="Larimer F."/>
            <person name="Land M."/>
            <person name="Hauser L."/>
            <person name="Kyrpides N."/>
            <person name="Kim E."/>
            <person name="Johnston A.W.B."/>
            <person name="Todd J.D."/>
            <person name="Rogers R."/>
            <person name="Wexler M."/>
            <person name="Bond P.L."/>
            <person name="Li Y."/>
            <person name="Richardson P."/>
        </authorList>
    </citation>
    <scope>NUCLEOTIDE SEQUENCE [LARGE SCALE GENOMIC DNA]</scope>
    <source>
        <strain evidence="1">MWYL1</strain>
    </source>
</reference>
<dbReference type="EMBL" id="CP000749">
    <property type="protein sequence ID" value="ABR72215.1"/>
    <property type="molecule type" value="Genomic_DNA"/>
</dbReference>
<dbReference type="STRING" id="400668.Mmwyl1_3310"/>
<dbReference type="InterPro" id="IPR038056">
    <property type="entry name" value="YjbR-like_sf"/>
</dbReference>
<dbReference type="AlphaFoldDB" id="A6W0I6"/>
<dbReference type="PANTHER" id="PTHR35145:SF1">
    <property type="entry name" value="CYTOPLASMIC PROTEIN"/>
    <property type="match status" value="1"/>
</dbReference>
<sequence>MLVSGFFTTIDDKKRLAAKAGLDHDKLMTFSTITMESILDLLIIKDYLLSKPEAVEDYPFDDKTAVFKIQGKMFALLSKYQGRQLLNLKCDPAHAIELRDIFAEIIPAYHMNKRHWNSVILDGDLPNGEIERLIDHSYSLVVKGLKKSIREGLEVRYGGEIYK</sequence>
<protein>
    <recommendedName>
        <fullName evidence="2">MmcQ/YjbR family DNA-binding protein</fullName>
    </recommendedName>
</protein>
<dbReference type="HOGENOM" id="CLU_105851_1_1_6"/>
<dbReference type="PANTHER" id="PTHR35145">
    <property type="entry name" value="CYTOPLASMIC PROTEIN-RELATED"/>
    <property type="match status" value="1"/>
</dbReference>
<dbReference type="Gene3D" id="3.90.1150.30">
    <property type="match status" value="1"/>
</dbReference>
<dbReference type="Pfam" id="PF04237">
    <property type="entry name" value="YjbR"/>
    <property type="match status" value="1"/>
</dbReference>
<dbReference type="InterPro" id="IPR007351">
    <property type="entry name" value="YjbR"/>
</dbReference>
<dbReference type="InterPro" id="IPR058532">
    <property type="entry name" value="YjbR/MT2646/Rv2570-like"/>
</dbReference>
<evidence type="ECO:0008006" key="2">
    <source>
        <dbReference type="Google" id="ProtNLM"/>
    </source>
</evidence>
<dbReference type="KEGG" id="mmw:Mmwyl1_3310"/>
<dbReference type="eggNOG" id="COG2315">
    <property type="taxonomic scope" value="Bacteria"/>
</dbReference>
<gene>
    <name evidence="1" type="ordered locus">Mmwyl1_3310</name>
</gene>